<evidence type="ECO:0000256" key="1">
    <source>
        <dbReference type="SAM" id="MobiDB-lite"/>
    </source>
</evidence>
<evidence type="ECO:0000313" key="3">
    <source>
        <dbReference type="EMBL" id="QBZ61645.1"/>
    </source>
</evidence>
<dbReference type="AlphaFoldDB" id="A0A4P7NI27"/>
<keyword evidence="2" id="KW-0732">Signal</keyword>
<dbReference type="Proteomes" id="UP000294847">
    <property type="component" value="Chromosome 4"/>
</dbReference>
<reference evidence="3 4" key="1">
    <citation type="journal article" date="2019" name="Mol. Biol. Evol.">
        <title>Blast fungal genomes show frequent chromosomal changes, gene gains and losses, and effector gene turnover.</title>
        <authorList>
            <person name="Gomez Luciano L.B."/>
            <person name="Jason Tsai I."/>
            <person name="Chuma I."/>
            <person name="Tosa Y."/>
            <person name="Chen Y.H."/>
            <person name="Li J.Y."/>
            <person name="Li M.Y."/>
            <person name="Jade Lu M.Y."/>
            <person name="Nakayashiki H."/>
            <person name="Li W.H."/>
        </authorList>
    </citation>
    <scope>NUCLEOTIDE SEQUENCE [LARGE SCALE GENOMIC DNA]</scope>
    <source>
        <strain evidence="3">MZ5-1-6</strain>
    </source>
</reference>
<evidence type="ECO:0008006" key="5">
    <source>
        <dbReference type="Google" id="ProtNLM"/>
    </source>
</evidence>
<feature type="signal peptide" evidence="2">
    <location>
        <begin position="1"/>
        <end position="18"/>
    </location>
</feature>
<dbReference type="EMBL" id="CP034207">
    <property type="protein sequence ID" value="QBZ61645.1"/>
    <property type="molecule type" value="Genomic_DNA"/>
</dbReference>
<gene>
    <name evidence="3" type="ORF">PoMZ_08599</name>
</gene>
<accession>A0A4P7NI27</accession>
<feature type="region of interest" description="Disordered" evidence="1">
    <location>
        <begin position="37"/>
        <end position="106"/>
    </location>
</feature>
<protein>
    <recommendedName>
        <fullName evidence="5">RanBP2-type domain-containing protein</fullName>
    </recommendedName>
</protein>
<proteinExistence type="predicted"/>
<feature type="chain" id="PRO_5020468875" description="RanBP2-type domain-containing protein" evidence="2">
    <location>
        <begin position="19"/>
        <end position="130"/>
    </location>
</feature>
<organism evidence="3 4">
    <name type="scientific">Pyricularia oryzae</name>
    <name type="common">Rice blast fungus</name>
    <name type="synonym">Magnaporthe oryzae</name>
    <dbReference type="NCBI Taxonomy" id="318829"/>
    <lineage>
        <taxon>Eukaryota</taxon>
        <taxon>Fungi</taxon>
        <taxon>Dikarya</taxon>
        <taxon>Ascomycota</taxon>
        <taxon>Pezizomycotina</taxon>
        <taxon>Sordariomycetes</taxon>
        <taxon>Sordariomycetidae</taxon>
        <taxon>Magnaporthales</taxon>
        <taxon>Pyriculariaceae</taxon>
        <taxon>Pyricularia</taxon>
    </lineage>
</organism>
<feature type="compositionally biased region" description="Basic residues" evidence="1">
    <location>
        <begin position="47"/>
        <end position="77"/>
    </location>
</feature>
<sequence length="130" mass="13772">MQPSKLLGVLTLAVSVAAISLDSGVSKALAANHDGSRVANAEGSHHLTARAKGKGKGKAKCTGKAKAKAKAKAKGKGRGKENYFSSDDDSDSSSSDEDEPRLHNWDCTRCKTKNSSECREGYCAVRNQIY</sequence>
<evidence type="ECO:0000313" key="4">
    <source>
        <dbReference type="Proteomes" id="UP000294847"/>
    </source>
</evidence>
<evidence type="ECO:0000256" key="2">
    <source>
        <dbReference type="SAM" id="SignalP"/>
    </source>
</evidence>
<name>A0A4P7NI27_PYROR</name>
<feature type="compositionally biased region" description="Acidic residues" evidence="1">
    <location>
        <begin position="86"/>
        <end position="99"/>
    </location>
</feature>